<reference evidence="14 15" key="1">
    <citation type="submission" date="2014-12" db="EMBL/GenBank/DDBJ databases">
        <title>Genome assembly of Enhygromyxa salina DSM 15201.</title>
        <authorList>
            <person name="Sharma G."/>
            <person name="Subramanian S."/>
        </authorList>
    </citation>
    <scope>NUCLEOTIDE SEQUENCE [LARGE SCALE GENOMIC DNA]</scope>
    <source>
        <strain evidence="14 15">DSM 15201</strain>
    </source>
</reference>
<protein>
    <submittedName>
        <fullName evidence="14">Fatty acid desaturase</fullName>
    </submittedName>
</protein>
<evidence type="ECO:0000256" key="1">
    <source>
        <dbReference type="ARBA" id="ARBA00004141"/>
    </source>
</evidence>
<evidence type="ECO:0000256" key="11">
    <source>
        <dbReference type="ARBA" id="ARBA00023160"/>
    </source>
</evidence>
<evidence type="ECO:0000256" key="2">
    <source>
        <dbReference type="ARBA" id="ARBA00008749"/>
    </source>
</evidence>
<evidence type="ECO:0000256" key="7">
    <source>
        <dbReference type="ARBA" id="ARBA00023002"/>
    </source>
</evidence>
<dbReference type="EMBL" id="JMCC02000067">
    <property type="protein sequence ID" value="KIG14717.1"/>
    <property type="molecule type" value="Genomic_DNA"/>
</dbReference>
<dbReference type="PANTHER" id="PTHR11351:SF31">
    <property type="entry name" value="DESATURASE 1, ISOFORM A-RELATED"/>
    <property type="match status" value="1"/>
</dbReference>
<comment type="caution">
    <text evidence="14">The sequence shown here is derived from an EMBL/GenBank/DDBJ whole genome shotgun (WGS) entry which is preliminary data.</text>
</comment>
<dbReference type="Proteomes" id="UP000031599">
    <property type="component" value="Unassembled WGS sequence"/>
</dbReference>
<evidence type="ECO:0000256" key="8">
    <source>
        <dbReference type="ARBA" id="ARBA00023004"/>
    </source>
</evidence>
<feature type="transmembrane region" description="Helical" evidence="12">
    <location>
        <begin position="215"/>
        <end position="242"/>
    </location>
</feature>
<dbReference type="RefSeq" id="WP_052553130.1">
    <property type="nucleotide sequence ID" value="NZ_JMCC02000067.1"/>
</dbReference>
<evidence type="ECO:0000256" key="12">
    <source>
        <dbReference type="SAM" id="Phobius"/>
    </source>
</evidence>
<evidence type="ECO:0000256" key="10">
    <source>
        <dbReference type="ARBA" id="ARBA00023136"/>
    </source>
</evidence>
<dbReference type="InterPro" id="IPR015876">
    <property type="entry name" value="Acyl-CoA_DS"/>
</dbReference>
<sequence length="356" mass="41753">MSVFLKRVLEEPSYGWSRDGEFYRPTHREIMAHWFSRMNIFASRKNWLPFTDWVWTLALLPFTVLFFTKYFSWPLLLVGFLYAMLFLGTTNIVWLHRYCTHRAFTFTHPIYRFVLRNLPLRLVPEETYVLSHHVHHAYTEQAGDPYNAHGGRLYCFLAGELHQPIARDLSRKDYKRAVAMLNHTGVNANTYAQYKKWGSICHPAYLYLHFSLNWLFWYGAFYLMGGHALACAIFGMSALWAIGIRDFNYDAHGCGKDKRDWADFNREDLSINQLFAGTVSGEWHNNHHMFPNGARSGFLWWQLDTAWWLIRLTKLLGGIASYRDYKARFLAETYEPYLRAKAEAEAKASSASPRQP</sequence>
<dbReference type="GO" id="GO:0006633">
    <property type="term" value="P:fatty acid biosynthetic process"/>
    <property type="evidence" value="ECO:0007669"/>
    <property type="project" value="UniProtKB-KW"/>
</dbReference>
<evidence type="ECO:0000256" key="6">
    <source>
        <dbReference type="ARBA" id="ARBA00022989"/>
    </source>
</evidence>
<dbReference type="Pfam" id="PF00487">
    <property type="entry name" value="FA_desaturase"/>
    <property type="match status" value="1"/>
</dbReference>
<keyword evidence="6 12" id="KW-1133">Transmembrane helix</keyword>
<dbReference type="PANTHER" id="PTHR11351">
    <property type="entry name" value="ACYL-COA DESATURASE"/>
    <property type="match status" value="1"/>
</dbReference>
<evidence type="ECO:0000256" key="4">
    <source>
        <dbReference type="ARBA" id="ARBA00022692"/>
    </source>
</evidence>
<keyword evidence="9" id="KW-0443">Lipid metabolism</keyword>
<feature type="transmembrane region" description="Helical" evidence="12">
    <location>
        <begin position="73"/>
        <end position="95"/>
    </location>
</feature>
<dbReference type="InterPro" id="IPR005804">
    <property type="entry name" value="FA_desaturase_dom"/>
</dbReference>
<accession>A0A0C2D3P7</accession>
<keyword evidence="4 12" id="KW-0812">Transmembrane</keyword>
<organism evidence="14 15">
    <name type="scientific">Enhygromyxa salina</name>
    <dbReference type="NCBI Taxonomy" id="215803"/>
    <lineage>
        <taxon>Bacteria</taxon>
        <taxon>Pseudomonadati</taxon>
        <taxon>Myxococcota</taxon>
        <taxon>Polyangia</taxon>
        <taxon>Nannocystales</taxon>
        <taxon>Nannocystaceae</taxon>
        <taxon>Enhygromyxa</taxon>
    </lineage>
</organism>
<keyword evidence="8" id="KW-0408">Iron</keyword>
<dbReference type="GO" id="GO:0016020">
    <property type="term" value="C:membrane"/>
    <property type="evidence" value="ECO:0007669"/>
    <property type="project" value="UniProtKB-SubCell"/>
</dbReference>
<dbReference type="GO" id="GO:0016717">
    <property type="term" value="F:oxidoreductase activity, acting on paired donors, with oxidation of a pair of donors resulting in the reduction of molecular oxygen to two molecules of water"/>
    <property type="evidence" value="ECO:0007669"/>
    <property type="project" value="InterPro"/>
</dbReference>
<keyword evidence="3" id="KW-0444">Lipid biosynthesis</keyword>
<evidence type="ECO:0000256" key="9">
    <source>
        <dbReference type="ARBA" id="ARBA00023098"/>
    </source>
</evidence>
<comment type="subcellular location">
    <subcellularLocation>
        <location evidence="1">Membrane</location>
        <topology evidence="1">Multi-pass membrane protein</topology>
    </subcellularLocation>
</comment>
<comment type="similarity">
    <text evidence="2">Belongs to the fatty acid desaturase type 2 family.</text>
</comment>
<keyword evidence="10 12" id="KW-0472">Membrane</keyword>
<feature type="transmembrane region" description="Helical" evidence="12">
    <location>
        <begin position="47"/>
        <end position="67"/>
    </location>
</feature>
<proteinExistence type="inferred from homology"/>
<evidence type="ECO:0000313" key="14">
    <source>
        <dbReference type="EMBL" id="KIG14717.1"/>
    </source>
</evidence>
<evidence type="ECO:0000259" key="13">
    <source>
        <dbReference type="Pfam" id="PF00487"/>
    </source>
</evidence>
<keyword evidence="11" id="KW-0275">Fatty acid biosynthesis</keyword>
<name>A0A0C2D3P7_9BACT</name>
<evidence type="ECO:0000313" key="15">
    <source>
        <dbReference type="Proteomes" id="UP000031599"/>
    </source>
</evidence>
<gene>
    <name evidence="14" type="ORF">DB30_06443</name>
</gene>
<keyword evidence="7" id="KW-0560">Oxidoreductase</keyword>
<keyword evidence="5" id="KW-0276">Fatty acid metabolism</keyword>
<feature type="domain" description="Fatty acid desaturase" evidence="13">
    <location>
        <begin position="72"/>
        <end position="311"/>
    </location>
</feature>
<evidence type="ECO:0000256" key="5">
    <source>
        <dbReference type="ARBA" id="ARBA00022832"/>
    </source>
</evidence>
<evidence type="ECO:0000256" key="3">
    <source>
        <dbReference type="ARBA" id="ARBA00022516"/>
    </source>
</evidence>
<dbReference type="AlphaFoldDB" id="A0A0C2D3P7"/>